<evidence type="ECO:0000256" key="2">
    <source>
        <dbReference type="ARBA" id="ARBA00022525"/>
    </source>
</evidence>
<reference evidence="7 8" key="1">
    <citation type="submission" date="2016-12" db="EMBL/GenBank/DDBJ databases">
        <title>The genomes of Aspergillus section Nigri reveals drivers in fungal speciation.</title>
        <authorList>
            <consortium name="DOE Joint Genome Institute"/>
            <person name="Vesth T.C."/>
            <person name="Nybo J."/>
            <person name="Theobald S."/>
            <person name="Brandl J."/>
            <person name="Frisvad J.C."/>
            <person name="Nielsen K.F."/>
            <person name="Lyhne E.K."/>
            <person name="Kogle M.E."/>
            <person name="Kuo A."/>
            <person name="Riley R."/>
            <person name="Clum A."/>
            <person name="Nolan M."/>
            <person name="Lipzen A."/>
            <person name="Salamov A."/>
            <person name="Henrissat B."/>
            <person name="Wiebenga A."/>
            <person name="De Vries R.P."/>
            <person name="Grigoriev I.V."/>
            <person name="Mortensen U.H."/>
            <person name="Andersen M.R."/>
            <person name="Baker S.E."/>
        </authorList>
    </citation>
    <scope>NUCLEOTIDE SEQUENCE [LARGE SCALE GENOMIC DNA]</scope>
    <source>
        <strain evidence="7 8">CBS 115572</strain>
    </source>
</reference>
<dbReference type="InterPro" id="IPR024535">
    <property type="entry name" value="RHGA/B-epi-like_pectate_lyase"/>
</dbReference>
<dbReference type="CDD" id="cd00118">
    <property type="entry name" value="LysM"/>
    <property type="match status" value="1"/>
</dbReference>
<dbReference type="Proteomes" id="UP000246702">
    <property type="component" value="Unassembled WGS sequence"/>
</dbReference>
<dbReference type="InterPro" id="IPR012334">
    <property type="entry name" value="Pectin_lyas_fold"/>
</dbReference>
<accession>A0A317UZ47</accession>
<dbReference type="OrthoDB" id="1046782at2759"/>
<keyword evidence="8" id="KW-1185">Reference proteome</keyword>
<feature type="domain" description="LysM" evidence="6">
    <location>
        <begin position="671"/>
        <end position="719"/>
    </location>
</feature>
<dbReference type="PROSITE" id="PS51782">
    <property type="entry name" value="LYSM"/>
    <property type="match status" value="2"/>
</dbReference>
<keyword evidence="2" id="KW-0964">Secreted</keyword>
<name>A0A317UZ47_9EURO</name>
<dbReference type="InterPro" id="IPR018392">
    <property type="entry name" value="LysM"/>
</dbReference>
<dbReference type="SUPFAM" id="SSF54106">
    <property type="entry name" value="LysM domain"/>
    <property type="match status" value="1"/>
</dbReference>
<dbReference type="Pfam" id="PF01476">
    <property type="entry name" value="LysM"/>
    <property type="match status" value="2"/>
</dbReference>
<dbReference type="InterPro" id="IPR011050">
    <property type="entry name" value="Pectin_lyase_fold/virulence"/>
</dbReference>
<keyword evidence="7" id="KW-0456">Lyase</keyword>
<keyword evidence="3" id="KW-0147">Chitin-binding</keyword>
<evidence type="ECO:0000313" key="7">
    <source>
        <dbReference type="EMBL" id="PWY66471.1"/>
    </source>
</evidence>
<dbReference type="GO" id="GO:0005576">
    <property type="term" value="C:extracellular region"/>
    <property type="evidence" value="ECO:0007669"/>
    <property type="project" value="UniProtKB-SubCell"/>
</dbReference>
<dbReference type="GO" id="GO:0008061">
    <property type="term" value="F:chitin binding"/>
    <property type="evidence" value="ECO:0007669"/>
    <property type="project" value="UniProtKB-KW"/>
</dbReference>
<evidence type="ECO:0000259" key="6">
    <source>
        <dbReference type="PROSITE" id="PS51782"/>
    </source>
</evidence>
<evidence type="ECO:0000256" key="5">
    <source>
        <dbReference type="ARBA" id="ARBA00023026"/>
    </source>
</evidence>
<proteinExistence type="predicted"/>
<dbReference type="SMART" id="SM00257">
    <property type="entry name" value="LysM"/>
    <property type="match status" value="2"/>
</dbReference>
<sequence>MSQVINVKAWGAAGDGKTDDTAVLNSILDRAANMSSIAFFPYGVYVIRDTLHVPIMATGSKFQDEQNPHVAIQVGRTGEKGIIEIQSLMFTVSGPTAGAVLMEWNVHQVTQASAGMWDSHFRVGGAIGSDLQASQCPKGLGFVNPDCIAASLLLHLTPQSSAYLENIWLWTADHDLDLHTQDQIDVYAARGVLIESQGLTWLYGTASEHNVLYQYQVSQAKNLYMGMIQTESPYFQSIPTAPSPFSPGLFPNDPTFDDYDSGSQTCPVSWALRIVDSTTVYSMGAGLYSWFSAYSQDCLNTEDCQQRAVEISQSTDIWLYNLVSKGIVEIVSPVNENPTLSAENVNGFMSSILAWVREEDATTGARKFPGFQLYEPEWLDGLTSTCKTAPSQNILCHPYLEMKYKNAGMKSAIKTAAGGYIYAGYNLTCLKDPSTQKYCPDVLTHFTLVDDFQSMPPSEMCSYCFTTSLEMRQASPYAAYTEDDKEDLETLHGNCGLSGPTDLHKPLYTEEVVEAPFCASGITHTTTEGESCDILAAKYQVASAAIQIGNPMVGNNCTELIPGRELCIPLGCDSQYTLNDNDTCLSSEWDQLINFGDVRKYNSWINADCTNLQSTRTVHGSVLCLSPQGGSHNATGSASIAPSVNSGYTNVVLYAPEGATVANGTTCYCGKWYTVQEGDSCATICIRQEVSSDLFMAVNPSLSSSDCDGSLKVGYTYCVGPDFHWDDTDFWDEDSRCDVD</sequence>
<evidence type="ECO:0000313" key="8">
    <source>
        <dbReference type="Proteomes" id="UP000246702"/>
    </source>
</evidence>
<dbReference type="EMBL" id="MSFK01000051">
    <property type="protein sequence ID" value="PWY66471.1"/>
    <property type="molecule type" value="Genomic_DNA"/>
</dbReference>
<dbReference type="GO" id="GO:0016829">
    <property type="term" value="F:lyase activity"/>
    <property type="evidence" value="ECO:0007669"/>
    <property type="project" value="UniProtKB-KW"/>
</dbReference>
<comment type="caution">
    <text evidence="7">The sequence shown here is derived from an EMBL/GenBank/DDBJ whole genome shotgun (WGS) entry which is preliminary data.</text>
</comment>
<evidence type="ECO:0000256" key="1">
    <source>
        <dbReference type="ARBA" id="ARBA00004613"/>
    </source>
</evidence>
<keyword evidence="5" id="KW-0843">Virulence</keyword>
<comment type="subcellular location">
    <subcellularLocation>
        <location evidence="1">Secreted</location>
    </subcellularLocation>
</comment>
<dbReference type="Gene3D" id="3.10.350.10">
    <property type="entry name" value="LysM domain"/>
    <property type="match status" value="2"/>
</dbReference>
<dbReference type="RefSeq" id="XP_025461669.1">
    <property type="nucleotide sequence ID" value="XM_025616702.1"/>
</dbReference>
<dbReference type="InterPro" id="IPR052210">
    <property type="entry name" value="LysM1-like"/>
</dbReference>
<dbReference type="GeneID" id="37118845"/>
<protein>
    <submittedName>
        <fullName evidence="7">Pectin lyase-like protein</fullName>
    </submittedName>
</protein>
<feature type="domain" description="LysM" evidence="6">
    <location>
        <begin position="522"/>
        <end position="568"/>
    </location>
</feature>
<evidence type="ECO:0000256" key="4">
    <source>
        <dbReference type="ARBA" id="ARBA00022729"/>
    </source>
</evidence>
<dbReference type="Pfam" id="PF12708">
    <property type="entry name" value="Pect-lyase_RHGA_epim"/>
    <property type="match status" value="1"/>
</dbReference>
<dbReference type="InterPro" id="IPR036779">
    <property type="entry name" value="LysM_dom_sf"/>
</dbReference>
<dbReference type="PANTHER" id="PTHR34997:SF16">
    <property type="entry name" value="LYSM DOMAIN-CONTAINING PROTEIN"/>
    <property type="match status" value="1"/>
</dbReference>
<dbReference type="STRING" id="1450535.A0A317UZ47"/>
<keyword evidence="4" id="KW-0732">Signal</keyword>
<evidence type="ECO:0000256" key="3">
    <source>
        <dbReference type="ARBA" id="ARBA00022669"/>
    </source>
</evidence>
<dbReference type="AlphaFoldDB" id="A0A317UZ47"/>
<dbReference type="SUPFAM" id="SSF51126">
    <property type="entry name" value="Pectin lyase-like"/>
    <property type="match status" value="1"/>
</dbReference>
<gene>
    <name evidence="7" type="ORF">BO94DRAFT_613635</name>
</gene>
<dbReference type="Gene3D" id="2.160.20.10">
    <property type="entry name" value="Single-stranded right-handed beta-helix, Pectin lyase-like"/>
    <property type="match status" value="1"/>
</dbReference>
<organism evidence="7 8">
    <name type="scientific">Aspergillus sclerotioniger CBS 115572</name>
    <dbReference type="NCBI Taxonomy" id="1450535"/>
    <lineage>
        <taxon>Eukaryota</taxon>
        <taxon>Fungi</taxon>
        <taxon>Dikarya</taxon>
        <taxon>Ascomycota</taxon>
        <taxon>Pezizomycotina</taxon>
        <taxon>Eurotiomycetes</taxon>
        <taxon>Eurotiomycetidae</taxon>
        <taxon>Eurotiales</taxon>
        <taxon>Aspergillaceae</taxon>
        <taxon>Aspergillus</taxon>
        <taxon>Aspergillus subgen. Circumdati</taxon>
    </lineage>
</organism>
<dbReference type="PANTHER" id="PTHR34997">
    <property type="entry name" value="AM15"/>
    <property type="match status" value="1"/>
</dbReference>